<dbReference type="HAMAP" id="MF_01970">
    <property type="entry name" value="Kynureninase"/>
    <property type="match status" value="1"/>
</dbReference>
<comment type="subunit">
    <text evidence="4 6">Homodimer.</text>
</comment>
<feature type="binding site" evidence="4">
    <location>
        <position position="303"/>
    </location>
    <ligand>
        <name>pyridoxal 5'-phosphate</name>
        <dbReference type="ChEBI" id="CHEBI:597326"/>
    </ligand>
</feature>
<dbReference type="SUPFAM" id="SSF53383">
    <property type="entry name" value="PLP-dependent transferases"/>
    <property type="match status" value="1"/>
</dbReference>
<dbReference type="GO" id="GO:0019805">
    <property type="term" value="P:quinolinate biosynthetic process"/>
    <property type="evidence" value="ECO:0007669"/>
    <property type="project" value="UniProtKB-UniRule"/>
</dbReference>
<feature type="binding site" evidence="4">
    <location>
        <position position="244"/>
    </location>
    <ligand>
        <name>pyridoxal 5'-phosphate</name>
        <dbReference type="ChEBI" id="CHEBI:597326"/>
    </ligand>
</feature>
<evidence type="ECO:0000256" key="1">
    <source>
        <dbReference type="ARBA" id="ARBA00022642"/>
    </source>
</evidence>
<organism evidence="7">
    <name type="scientific">Sediminibacterium sp. KACHI17</name>
    <dbReference type="NCBI Taxonomy" id="1751071"/>
    <lineage>
        <taxon>Bacteria</taxon>
        <taxon>Pseudomonadati</taxon>
        <taxon>Bacteroidota</taxon>
        <taxon>Chitinophagia</taxon>
        <taxon>Chitinophagales</taxon>
        <taxon>Chitinophagaceae</taxon>
        <taxon>Sediminibacterium</taxon>
    </lineage>
</organism>
<dbReference type="RefSeq" id="WP_353550122.1">
    <property type="nucleotide sequence ID" value="NZ_AP029612.1"/>
</dbReference>
<dbReference type="PANTHER" id="PTHR14084">
    <property type="entry name" value="KYNURENINASE"/>
    <property type="match status" value="1"/>
</dbReference>
<dbReference type="PANTHER" id="PTHR14084:SF0">
    <property type="entry name" value="KYNURENINASE"/>
    <property type="match status" value="1"/>
</dbReference>
<dbReference type="GO" id="GO:0005737">
    <property type="term" value="C:cytoplasm"/>
    <property type="evidence" value="ECO:0007669"/>
    <property type="project" value="UniProtKB-UniRule"/>
</dbReference>
<comment type="pathway">
    <text evidence="4 6">Amino-acid degradation; L-kynurenine degradation; L-alanine and anthranilate from L-kynurenine: step 1/1.</text>
</comment>
<comment type="pathway">
    <text evidence="4 6">Cofactor biosynthesis; NAD(+) biosynthesis; quinolinate from L-kynurenine: step 2/3.</text>
</comment>
<dbReference type="Gene3D" id="3.40.640.10">
    <property type="entry name" value="Type I PLP-dependent aspartate aminotransferase-like (Major domain)"/>
    <property type="match status" value="1"/>
</dbReference>
<reference evidence="7" key="1">
    <citation type="submission" date="2024-02" db="EMBL/GenBank/DDBJ databases">
        <title>Sediminibacterium planktonica sp. nov. and Sediminibacterium longus sp. nov., isolated from surface lake and river water.</title>
        <authorList>
            <person name="Watanabe K."/>
            <person name="Takemine S."/>
            <person name="Ishii Y."/>
            <person name="Ogata Y."/>
            <person name="Shindo C."/>
            <person name="Suda W."/>
        </authorList>
    </citation>
    <scope>NUCLEOTIDE SEQUENCE</scope>
    <source>
        <strain evidence="7">KACHI17</strain>
    </source>
</reference>
<keyword evidence="1 4" id="KW-0662">Pyridine nucleotide biosynthesis</keyword>
<evidence type="ECO:0000256" key="5">
    <source>
        <dbReference type="NCBIfam" id="TIGR01814"/>
    </source>
</evidence>
<comment type="similarity">
    <text evidence="4 6">Belongs to the kynureninase family.</text>
</comment>
<feature type="binding site" evidence="4">
    <location>
        <begin position="134"/>
        <end position="137"/>
    </location>
    <ligand>
        <name>pyridoxal 5'-phosphate</name>
        <dbReference type="ChEBI" id="CHEBI:597326"/>
    </ligand>
</feature>
<dbReference type="GO" id="GO:0097053">
    <property type="term" value="P:L-kynurenine catabolic process"/>
    <property type="evidence" value="ECO:0007669"/>
    <property type="project" value="UniProtKB-UniRule"/>
</dbReference>
<feature type="binding site" evidence="4">
    <location>
        <position position="106"/>
    </location>
    <ligand>
        <name>pyridoxal 5'-phosphate</name>
        <dbReference type="ChEBI" id="CHEBI:597326"/>
    </ligand>
</feature>
<feature type="binding site" evidence="4">
    <location>
        <position position="222"/>
    </location>
    <ligand>
        <name>pyridoxal 5'-phosphate</name>
        <dbReference type="ChEBI" id="CHEBI:597326"/>
    </ligand>
</feature>
<dbReference type="InterPro" id="IPR010111">
    <property type="entry name" value="Kynureninase"/>
</dbReference>
<dbReference type="EMBL" id="AP029612">
    <property type="protein sequence ID" value="BFG69820.1"/>
    <property type="molecule type" value="Genomic_DNA"/>
</dbReference>
<feature type="binding site" evidence="4">
    <location>
        <position position="219"/>
    </location>
    <ligand>
        <name>pyridoxal 5'-phosphate</name>
        <dbReference type="ChEBI" id="CHEBI:597326"/>
    </ligand>
</feature>
<dbReference type="NCBIfam" id="TIGR01814">
    <property type="entry name" value="kynureninase"/>
    <property type="match status" value="1"/>
</dbReference>
<feature type="binding site" evidence="4">
    <location>
        <position position="275"/>
    </location>
    <ligand>
        <name>pyridoxal 5'-phosphate</name>
        <dbReference type="ChEBI" id="CHEBI:597326"/>
    </ligand>
</feature>
<evidence type="ECO:0000313" key="7">
    <source>
        <dbReference type="EMBL" id="BFG69820.1"/>
    </source>
</evidence>
<dbReference type="GO" id="GO:0030170">
    <property type="term" value="F:pyridoxal phosphate binding"/>
    <property type="evidence" value="ECO:0007669"/>
    <property type="project" value="UniProtKB-UniRule"/>
</dbReference>
<name>A0AAT9GGQ8_9BACT</name>
<comment type="catalytic activity">
    <reaction evidence="4 6">
        <text>L-kynurenine + H2O = anthranilate + L-alanine + H(+)</text>
        <dbReference type="Rhea" id="RHEA:16813"/>
        <dbReference type="ChEBI" id="CHEBI:15377"/>
        <dbReference type="ChEBI" id="CHEBI:15378"/>
        <dbReference type="ChEBI" id="CHEBI:16567"/>
        <dbReference type="ChEBI" id="CHEBI:57959"/>
        <dbReference type="ChEBI" id="CHEBI:57972"/>
        <dbReference type="EC" id="3.7.1.3"/>
    </reaction>
</comment>
<dbReference type="InterPro" id="IPR015421">
    <property type="entry name" value="PyrdxlP-dep_Trfase_major"/>
</dbReference>
<feature type="modified residue" description="N6-(pyridoxal phosphate)lysine" evidence="4">
    <location>
        <position position="245"/>
    </location>
</feature>
<dbReference type="FunFam" id="3.40.640.10:FF:000031">
    <property type="entry name" value="Kynureninase"/>
    <property type="match status" value="1"/>
</dbReference>
<dbReference type="GO" id="GO:0009435">
    <property type="term" value="P:NAD+ biosynthetic process"/>
    <property type="evidence" value="ECO:0007669"/>
    <property type="project" value="UniProtKB-UniRule"/>
</dbReference>
<sequence length="420" mass="47099">MFAFTTEPAYAQQADAADRLAGYKKEFHFPVKDGREVIYFCGNSLGLQPHSVQAAIETELNTWRELAVGGYFNGKNPWLYYHQYCIPTLAKMMGAKDNEITVMNALTVNLHLLMLSFYKPTPSRYKVIMEAGAFPSDQYAVETLVKHFGFDPDDAIIEIAPRAGEKIVRTEDILTTIHSTGDSLAMVLFGGINYYTGQLFDLAAITKSAHAVGAIAGFDLAHVAGNVPMQLHDWKVDFAVWCSYKYLNAGPGAIGGVFVHEKHAGNADTPRLAGWWGNDEKTRFKMEKGFIPKTDASGWNISTSQVFNTAALKASLELFEKAGIENLRKKSLHLTAYLEYLLQQLPHLNFEIITPSDPEQRGAQLCLYFRERGKEIHDKMISSGIIVDYREPGVIRVAPAPMYCSFEDVYRFYEILKTNF</sequence>
<dbReference type="EC" id="3.7.1.3" evidence="4 5"/>
<evidence type="ECO:0000256" key="4">
    <source>
        <dbReference type="HAMAP-Rule" id="MF_01970"/>
    </source>
</evidence>
<dbReference type="GO" id="GO:0043420">
    <property type="term" value="P:anthranilate metabolic process"/>
    <property type="evidence" value="ECO:0007669"/>
    <property type="project" value="TreeGrafter"/>
</dbReference>
<dbReference type="AlphaFoldDB" id="A0AAT9GGQ8"/>
<gene>
    <name evidence="4 7" type="primary">kynU</name>
    <name evidence="7" type="ORF">KACHI17_07010</name>
</gene>
<dbReference type="GO" id="GO:0019441">
    <property type="term" value="P:L-tryptophan catabolic process to kynurenine"/>
    <property type="evidence" value="ECO:0007669"/>
    <property type="project" value="TreeGrafter"/>
</dbReference>
<evidence type="ECO:0000256" key="6">
    <source>
        <dbReference type="PIRNR" id="PIRNR038800"/>
    </source>
</evidence>
<dbReference type="InterPro" id="IPR015422">
    <property type="entry name" value="PyrdxlP-dep_Trfase_small"/>
</dbReference>
<dbReference type="InterPro" id="IPR015424">
    <property type="entry name" value="PyrdxlP-dep_Trfase"/>
</dbReference>
<dbReference type="GO" id="GO:0030429">
    <property type="term" value="F:kynureninase activity"/>
    <property type="evidence" value="ECO:0007669"/>
    <property type="project" value="UniProtKB-UniRule"/>
</dbReference>
<protein>
    <recommendedName>
        <fullName evidence="4 5">Kynureninase</fullName>
        <ecNumber evidence="4 5">3.7.1.3</ecNumber>
    </recommendedName>
    <alternativeName>
        <fullName evidence="4">L-kynurenine hydrolase</fullName>
    </alternativeName>
</protein>
<evidence type="ECO:0000256" key="2">
    <source>
        <dbReference type="ARBA" id="ARBA00022801"/>
    </source>
</evidence>
<proteinExistence type="inferred from homology"/>
<feature type="binding site" evidence="4">
    <location>
        <position position="107"/>
    </location>
    <ligand>
        <name>pyridoxal 5'-phosphate</name>
        <dbReference type="ChEBI" id="CHEBI:597326"/>
    </ligand>
</feature>
<evidence type="ECO:0000256" key="3">
    <source>
        <dbReference type="ARBA" id="ARBA00022898"/>
    </source>
</evidence>
<comment type="catalytic activity">
    <reaction evidence="6">
        <text>3-hydroxy-L-kynurenine + H2O = 3-hydroxyanthranilate + L-alanine + H(+)</text>
        <dbReference type="Rhea" id="RHEA:25143"/>
        <dbReference type="ChEBI" id="CHEBI:15377"/>
        <dbReference type="ChEBI" id="CHEBI:15378"/>
        <dbReference type="ChEBI" id="CHEBI:36559"/>
        <dbReference type="ChEBI" id="CHEBI:57972"/>
        <dbReference type="ChEBI" id="CHEBI:58125"/>
        <dbReference type="EC" id="3.7.1.3"/>
    </reaction>
</comment>
<comment type="caution">
    <text evidence="4">Lacks conserved residue(s) required for the propagation of feature annotation.</text>
</comment>
<keyword evidence="2 4" id="KW-0378">Hydrolase</keyword>
<accession>A0AAT9GGQ8</accession>
<dbReference type="Pfam" id="PF22580">
    <property type="entry name" value="KYNU_C"/>
    <property type="match status" value="1"/>
</dbReference>
<dbReference type="Gene3D" id="3.90.1150.10">
    <property type="entry name" value="Aspartate Aminotransferase, domain 1"/>
    <property type="match status" value="1"/>
</dbReference>
<dbReference type="PIRSF" id="PIRSF038800">
    <property type="entry name" value="KYNU"/>
    <property type="match status" value="1"/>
</dbReference>
<comment type="cofactor">
    <cofactor evidence="4 6">
        <name>pyridoxal 5'-phosphate</name>
        <dbReference type="ChEBI" id="CHEBI:597326"/>
    </cofactor>
</comment>
<keyword evidence="3 4" id="KW-0663">Pyridoxal phosphate</keyword>
<comment type="function">
    <text evidence="4 6">Catalyzes the cleavage of L-kynurenine (L-Kyn) and L-3-hydroxykynurenine (L-3OHKyn) into anthranilic acid (AA) and 3-hydroxyanthranilic acid (3-OHAA), respectively.</text>
</comment>